<evidence type="ECO:0000256" key="1">
    <source>
        <dbReference type="SAM" id="Phobius"/>
    </source>
</evidence>
<dbReference type="Proteomes" id="UP000565089">
    <property type="component" value="Unassembled WGS sequence"/>
</dbReference>
<comment type="caution">
    <text evidence="2">The sequence shown here is derived from an EMBL/GenBank/DDBJ whole genome shotgun (WGS) entry which is preliminary data.</text>
</comment>
<dbReference type="AlphaFoldDB" id="A0A7W7DMC5"/>
<name>A0A7W7DMC5_9ACTN</name>
<reference evidence="2 3" key="1">
    <citation type="submission" date="2020-08" db="EMBL/GenBank/DDBJ databases">
        <title>Sequencing the genomes of 1000 actinobacteria strains.</title>
        <authorList>
            <person name="Klenk H.-P."/>
        </authorList>
    </citation>
    <scope>NUCLEOTIDE SEQUENCE [LARGE SCALE GENOMIC DNA]</scope>
    <source>
        <strain evidence="2 3">DSM 40483</strain>
    </source>
</reference>
<gene>
    <name evidence="2" type="ORF">BJ965_003306</name>
</gene>
<dbReference type="GeneID" id="95795280"/>
<keyword evidence="3" id="KW-1185">Reference proteome</keyword>
<dbReference type="EMBL" id="JACHMS010000001">
    <property type="protein sequence ID" value="MBB4713424.1"/>
    <property type="molecule type" value="Genomic_DNA"/>
</dbReference>
<keyword evidence="1" id="KW-0472">Membrane</keyword>
<protein>
    <submittedName>
        <fullName evidence="2">Uncharacterized protein</fullName>
    </submittedName>
</protein>
<sequence>MDPVLAAAACGVLMLLIIACAAVLVVRSALSGSESKDRAGILVAVAEVVRALRGKR</sequence>
<keyword evidence="1" id="KW-1133">Transmembrane helix</keyword>
<accession>A0A7W7DMC5</accession>
<evidence type="ECO:0000313" key="2">
    <source>
        <dbReference type="EMBL" id="MBB4713424.1"/>
    </source>
</evidence>
<keyword evidence="1" id="KW-0812">Transmembrane</keyword>
<evidence type="ECO:0000313" key="3">
    <source>
        <dbReference type="Proteomes" id="UP000565089"/>
    </source>
</evidence>
<organism evidence="2 3">
    <name type="scientific">Streptomyces luteogriseus</name>
    <dbReference type="NCBI Taxonomy" id="68233"/>
    <lineage>
        <taxon>Bacteria</taxon>
        <taxon>Bacillati</taxon>
        <taxon>Actinomycetota</taxon>
        <taxon>Actinomycetes</taxon>
        <taxon>Kitasatosporales</taxon>
        <taxon>Streptomycetaceae</taxon>
        <taxon>Streptomyces</taxon>
    </lineage>
</organism>
<proteinExistence type="predicted"/>
<feature type="transmembrane region" description="Helical" evidence="1">
    <location>
        <begin position="6"/>
        <end position="26"/>
    </location>
</feature>
<dbReference type="RefSeq" id="WP_184909354.1">
    <property type="nucleotide sequence ID" value="NZ_JACHMS010000001.1"/>
</dbReference>